<gene>
    <name evidence="1" type="ORF">BC792_11295</name>
</gene>
<evidence type="ECO:0000313" key="1">
    <source>
        <dbReference type="EMBL" id="TYP94431.1"/>
    </source>
</evidence>
<dbReference type="AlphaFoldDB" id="A0A5S5DEU5"/>
<evidence type="ECO:0000313" key="2">
    <source>
        <dbReference type="Proteomes" id="UP000325105"/>
    </source>
</evidence>
<accession>A0A5S5DEU5</accession>
<comment type="caution">
    <text evidence="1">The sequence shown here is derived from an EMBL/GenBank/DDBJ whole genome shotgun (WGS) entry which is preliminary data.</text>
</comment>
<organism evidence="1 2">
    <name type="scientific">Sphingobacterium allocomposti</name>
    <dbReference type="NCBI Taxonomy" id="415956"/>
    <lineage>
        <taxon>Bacteria</taxon>
        <taxon>Pseudomonadati</taxon>
        <taxon>Bacteroidota</taxon>
        <taxon>Sphingobacteriia</taxon>
        <taxon>Sphingobacteriales</taxon>
        <taxon>Sphingobacteriaceae</taxon>
        <taxon>Sphingobacterium</taxon>
    </lineage>
</organism>
<dbReference type="Proteomes" id="UP000325105">
    <property type="component" value="Unassembled WGS sequence"/>
</dbReference>
<sequence length="55" mass="6525">MSRNYSTNGRGPSVDFWRGRNQLFSYIDNWILVFPDISIDSNADSNTYRYKYIPI</sequence>
<reference evidence="1 2" key="1">
    <citation type="submission" date="2019-07" db="EMBL/GenBank/DDBJ databases">
        <title>Genomic Encyclopedia of Archaeal and Bacterial Type Strains, Phase II (KMG-II): from individual species to whole genera.</title>
        <authorList>
            <person name="Goeker M."/>
        </authorList>
    </citation>
    <scope>NUCLEOTIDE SEQUENCE [LARGE SCALE GENOMIC DNA]</scope>
    <source>
        <strain evidence="1 2">DSM 18850</strain>
    </source>
</reference>
<proteinExistence type="predicted"/>
<name>A0A5S5DEU5_9SPHI</name>
<keyword evidence="2" id="KW-1185">Reference proteome</keyword>
<protein>
    <submittedName>
        <fullName evidence="1">Uncharacterized protein</fullName>
    </submittedName>
</protein>
<dbReference type="EMBL" id="VNHX01000012">
    <property type="protein sequence ID" value="TYP94431.1"/>
    <property type="molecule type" value="Genomic_DNA"/>
</dbReference>